<dbReference type="InterPro" id="IPR044034">
    <property type="entry name" value="NAC-like_UBA"/>
</dbReference>
<dbReference type="FunFam" id="1.10.8.10:FF:000006">
    <property type="entry name" value="Putative nascent polypeptide-associated complex subunit alpha"/>
    <property type="match status" value="1"/>
</dbReference>
<dbReference type="InterPro" id="IPR002715">
    <property type="entry name" value="Nas_poly-pep-assoc_cplx_dom"/>
</dbReference>
<proteinExistence type="predicted"/>
<dbReference type="FunFam" id="2.20.70.30:FF:000002">
    <property type="entry name" value="Nascent polypeptide-associated complex (NAC), alpha subunit"/>
    <property type="match status" value="1"/>
</dbReference>
<feature type="domain" description="NAC-A/B" evidence="2">
    <location>
        <begin position="24"/>
        <end position="88"/>
    </location>
</feature>
<name>A0AA39HQP3_9BILA</name>
<dbReference type="CDD" id="cd22054">
    <property type="entry name" value="NAC_NACA"/>
    <property type="match status" value="1"/>
</dbReference>
<gene>
    <name evidence="3" type="ORF">QR680_004361</name>
</gene>
<feature type="compositionally biased region" description="Low complexity" evidence="1">
    <location>
        <begin position="1"/>
        <end position="16"/>
    </location>
</feature>
<dbReference type="PROSITE" id="PS51151">
    <property type="entry name" value="NAC_AB"/>
    <property type="match status" value="1"/>
</dbReference>
<sequence>MSSEVPEQVTEQQQVEGATEAKQSRAEKKARKMFASLNLKPVAGVSRVCFRKSKNILFIIDKPDVYQSTNDSYVIFGEARIEDLSQYGQRLAAERIKPTVLDCAPSTSTDDATKNSEVEEEEVAVDEEGMEEKDIELVMSQANVTRGKAVKALKDNGNDIVNAIMELTA</sequence>
<dbReference type="InterPro" id="IPR038187">
    <property type="entry name" value="NAC_A/B_dom_sf"/>
</dbReference>
<dbReference type="EMBL" id="JAUCMV010000003">
    <property type="protein sequence ID" value="KAK0409137.1"/>
    <property type="molecule type" value="Genomic_DNA"/>
</dbReference>
<comment type="caution">
    <text evidence="3">The sequence shown here is derived from an EMBL/GenBank/DDBJ whole genome shotgun (WGS) entry which is preliminary data.</text>
</comment>
<dbReference type="GO" id="GO:0005854">
    <property type="term" value="C:nascent polypeptide-associated complex"/>
    <property type="evidence" value="ECO:0007669"/>
    <property type="project" value="InterPro"/>
</dbReference>
<evidence type="ECO:0000313" key="4">
    <source>
        <dbReference type="Proteomes" id="UP001175271"/>
    </source>
</evidence>
<dbReference type="InterPro" id="IPR016641">
    <property type="entry name" value="EGD2/NACA0like"/>
</dbReference>
<organism evidence="3 4">
    <name type="scientific">Steinernema hermaphroditum</name>
    <dbReference type="NCBI Taxonomy" id="289476"/>
    <lineage>
        <taxon>Eukaryota</taxon>
        <taxon>Metazoa</taxon>
        <taxon>Ecdysozoa</taxon>
        <taxon>Nematoda</taxon>
        <taxon>Chromadorea</taxon>
        <taxon>Rhabditida</taxon>
        <taxon>Tylenchina</taxon>
        <taxon>Panagrolaimomorpha</taxon>
        <taxon>Strongyloidoidea</taxon>
        <taxon>Steinernematidae</taxon>
        <taxon>Steinernema</taxon>
    </lineage>
</organism>
<dbReference type="Gene3D" id="1.10.8.10">
    <property type="entry name" value="DNA helicase RuvA subunit, C-terminal domain"/>
    <property type="match status" value="1"/>
</dbReference>
<dbReference type="PANTHER" id="PTHR21713">
    <property type="entry name" value="NASCENT POLYPEPTIDE ASSOCIATED COMPLEX ALPHA SUBUNIT-RELATED"/>
    <property type="match status" value="1"/>
</dbReference>
<keyword evidence="4" id="KW-1185">Reference proteome</keyword>
<dbReference type="Pfam" id="PF01849">
    <property type="entry name" value="NAC"/>
    <property type="match status" value="1"/>
</dbReference>
<feature type="region of interest" description="Disordered" evidence="1">
    <location>
        <begin position="1"/>
        <end position="27"/>
    </location>
</feature>
<dbReference type="Gene3D" id="2.20.70.30">
    <property type="entry name" value="Nascent polypeptide-associated complex domain"/>
    <property type="match status" value="1"/>
</dbReference>
<dbReference type="CDD" id="cd14358">
    <property type="entry name" value="UBA_NAC_euk"/>
    <property type="match status" value="1"/>
</dbReference>
<evidence type="ECO:0000259" key="2">
    <source>
        <dbReference type="PROSITE" id="PS51151"/>
    </source>
</evidence>
<dbReference type="PIRSF" id="PIRSF015901">
    <property type="entry name" value="NAC_alpha"/>
    <property type="match status" value="1"/>
</dbReference>
<evidence type="ECO:0000313" key="3">
    <source>
        <dbReference type="EMBL" id="KAK0409137.1"/>
    </source>
</evidence>
<dbReference type="SMART" id="SM01407">
    <property type="entry name" value="NAC"/>
    <property type="match status" value="1"/>
</dbReference>
<dbReference type="Pfam" id="PF19026">
    <property type="entry name" value="UBA_HYPK"/>
    <property type="match status" value="1"/>
</dbReference>
<dbReference type="Proteomes" id="UP001175271">
    <property type="component" value="Unassembled WGS sequence"/>
</dbReference>
<dbReference type="AlphaFoldDB" id="A0AA39HQP3"/>
<evidence type="ECO:0000256" key="1">
    <source>
        <dbReference type="SAM" id="MobiDB-lite"/>
    </source>
</evidence>
<protein>
    <recommendedName>
        <fullName evidence="2">NAC-A/B domain-containing protein</fullName>
    </recommendedName>
</protein>
<reference evidence="3" key="1">
    <citation type="submission" date="2023-06" db="EMBL/GenBank/DDBJ databases">
        <title>Genomic analysis of the entomopathogenic nematode Steinernema hermaphroditum.</title>
        <authorList>
            <person name="Schwarz E.M."/>
            <person name="Heppert J.K."/>
            <person name="Baniya A."/>
            <person name="Schwartz H.T."/>
            <person name="Tan C.-H."/>
            <person name="Antoshechkin I."/>
            <person name="Sternberg P.W."/>
            <person name="Goodrich-Blair H."/>
            <person name="Dillman A.R."/>
        </authorList>
    </citation>
    <scope>NUCLEOTIDE SEQUENCE</scope>
    <source>
        <strain evidence="3">PS9179</strain>
        <tissue evidence="3">Whole animal</tissue>
    </source>
</reference>
<accession>A0AA39HQP3</accession>